<dbReference type="EMBL" id="JEMY01000004">
    <property type="protein sequence ID" value="EXI90741.1"/>
    <property type="molecule type" value="Genomic_DNA"/>
</dbReference>
<keyword evidence="3" id="KW-1185">Reference proteome</keyword>
<organism evidence="2 3">
    <name type="scientific">Accumulibacter regalis</name>
    <dbReference type="NCBI Taxonomy" id="522306"/>
    <lineage>
        <taxon>Bacteria</taxon>
        <taxon>Pseudomonadati</taxon>
        <taxon>Pseudomonadota</taxon>
        <taxon>Betaproteobacteria</taxon>
        <taxon>Candidatus Accumulibacter</taxon>
    </lineage>
</organism>
<dbReference type="Proteomes" id="UP000022141">
    <property type="component" value="Unassembled WGS sequence"/>
</dbReference>
<evidence type="ECO:0000259" key="1">
    <source>
        <dbReference type="Pfam" id="PF09361"/>
    </source>
</evidence>
<sequence>MYNVAEQFTSRSKAGLDVWKSVVNASLDGMGKLAALNLHTARAVAKQGAENFKALSDVRDMAGLKALQQPMAVAAVSQSVAFSRRAYHISNETSSAVVQVLGGQLSQAGRGAVGALQEAKKNTPPGVDFAVSSGKQMVTTVTSMLANLAQFTKPATEVGAKPAAKMIAKTA</sequence>
<dbReference type="PATRIC" id="fig|1454004.3.peg.622"/>
<gene>
    <name evidence="2" type="ORF">AW11_00599</name>
</gene>
<feature type="domain" description="Phasin" evidence="1">
    <location>
        <begin position="6"/>
        <end position="102"/>
    </location>
</feature>
<evidence type="ECO:0000313" key="2">
    <source>
        <dbReference type="EMBL" id="EXI90741.1"/>
    </source>
</evidence>
<proteinExistence type="predicted"/>
<dbReference type="STRING" id="1454004.AW11_00599"/>
<reference evidence="2" key="1">
    <citation type="submission" date="2014-02" db="EMBL/GenBank/DDBJ databases">
        <title>Expanding our view of genomic diversity in Candidatus Accumulibacter clades.</title>
        <authorList>
            <person name="Skennerton C.T."/>
            <person name="Barr J.J."/>
            <person name="Slater F.R."/>
            <person name="Bond P.L."/>
            <person name="Tyson G.W."/>
        </authorList>
    </citation>
    <scope>NUCLEOTIDE SEQUENCE [LARGE SCALE GENOMIC DNA]</scope>
</reference>
<evidence type="ECO:0000313" key="3">
    <source>
        <dbReference type="Proteomes" id="UP000022141"/>
    </source>
</evidence>
<dbReference type="Pfam" id="PF09361">
    <property type="entry name" value="Phasin_2"/>
    <property type="match status" value="1"/>
</dbReference>
<dbReference type="AlphaFoldDB" id="A0A011PTK9"/>
<name>A0A011PTK9_ACCRE</name>
<accession>A0A011PTK9</accession>
<dbReference type="eggNOG" id="COG5490">
    <property type="taxonomic scope" value="Bacteria"/>
</dbReference>
<protein>
    <submittedName>
        <fullName evidence="2">Phasin family protein</fullName>
    </submittedName>
</protein>
<comment type="caution">
    <text evidence="2">The sequence shown here is derived from an EMBL/GenBank/DDBJ whole genome shotgun (WGS) entry which is preliminary data.</text>
</comment>
<dbReference type="InterPro" id="IPR018968">
    <property type="entry name" value="Phasin"/>
</dbReference>